<dbReference type="AlphaFoldDB" id="A0A016TNV9"/>
<dbReference type="EMBL" id="JARK01001425">
    <property type="protein sequence ID" value="EYC04143.1"/>
    <property type="molecule type" value="Genomic_DNA"/>
</dbReference>
<dbReference type="Proteomes" id="UP000024635">
    <property type="component" value="Unassembled WGS sequence"/>
</dbReference>
<accession>A0A016TNV9</accession>
<proteinExistence type="predicted"/>
<keyword evidence="2" id="KW-1185">Reference proteome</keyword>
<name>A0A016TNV9_9BILA</name>
<evidence type="ECO:0000313" key="1">
    <source>
        <dbReference type="EMBL" id="EYC04143.1"/>
    </source>
</evidence>
<protein>
    <submittedName>
        <fullName evidence="1">Uncharacterized protein</fullName>
    </submittedName>
</protein>
<comment type="caution">
    <text evidence="1">The sequence shown here is derived from an EMBL/GenBank/DDBJ whole genome shotgun (WGS) entry which is preliminary data.</text>
</comment>
<gene>
    <name evidence="1" type="primary">Acey_s0089.g2240</name>
    <name evidence="1" type="ORF">Y032_0089g2240</name>
</gene>
<organism evidence="1 2">
    <name type="scientific">Ancylostoma ceylanicum</name>
    <dbReference type="NCBI Taxonomy" id="53326"/>
    <lineage>
        <taxon>Eukaryota</taxon>
        <taxon>Metazoa</taxon>
        <taxon>Ecdysozoa</taxon>
        <taxon>Nematoda</taxon>
        <taxon>Chromadorea</taxon>
        <taxon>Rhabditida</taxon>
        <taxon>Rhabditina</taxon>
        <taxon>Rhabditomorpha</taxon>
        <taxon>Strongyloidea</taxon>
        <taxon>Ancylostomatidae</taxon>
        <taxon>Ancylostomatinae</taxon>
        <taxon>Ancylostoma</taxon>
    </lineage>
</organism>
<reference evidence="2" key="1">
    <citation type="journal article" date="2015" name="Nat. Genet.">
        <title>The genome and transcriptome of the zoonotic hookworm Ancylostoma ceylanicum identify infection-specific gene families.</title>
        <authorList>
            <person name="Schwarz E.M."/>
            <person name="Hu Y."/>
            <person name="Antoshechkin I."/>
            <person name="Miller M.M."/>
            <person name="Sternberg P.W."/>
            <person name="Aroian R.V."/>
        </authorList>
    </citation>
    <scope>NUCLEOTIDE SEQUENCE</scope>
    <source>
        <strain evidence="2">HY135</strain>
    </source>
</reference>
<sequence>MLPRISRRFSCRDGVLSRALSEIVARAERSSLVVCVLGKSSLVCSAHCEVLLLRNRATSATCVPKTVLFPSARRKAKQGSLLAEPSMRCARPTRVCLSKNCCVPSVECSTPYVSVVLTGQAADRSTMVSLNVRSISSCPTFFPLIVT</sequence>
<evidence type="ECO:0000313" key="2">
    <source>
        <dbReference type="Proteomes" id="UP000024635"/>
    </source>
</evidence>